<dbReference type="Gene3D" id="2.160.20.110">
    <property type="match status" value="1"/>
</dbReference>
<dbReference type="SMART" id="SM00912">
    <property type="entry name" value="Haemagg_act"/>
    <property type="match status" value="1"/>
</dbReference>
<dbReference type="NCBIfam" id="TIGR01901">
    <property type="entry name" value="adhes_NPXG"/>
    <property type="match status" value="1"/>
</dbReference>
<dbReference type="Pfam" id="PF05860">
    <property type="entry name" value="TPS"/>
    <property type="match status" value="1"/>
</dbReference>
<dbReference type="PANTHER" id="PTHR12338:SF8">
    <property type="entry name" value="HEME_HEMOPEXIN-BINDING PROTEIN"/>
    <property type="match status" value="1"/>
</dbReference>
<dbReference type="RefSeq" id="WP_112993191.1">
    <property type="nucleotide sequence ID" value="NZ_PTLZ01000006.1"/>
</dbReference>
<gene>
    <name evidence="6" type="ORF">EV677_2953</name>
</gene>
<dbReference type="SUPFAM" id="SSF51126">
    <property type="entry name" value="Pectin lyase-like"/>
    <property type="match status" value="1"/>
</dbReference>
<dbReference type="PANTHER" id="PTHR12338">
    <property type="entry name" value="AUTOTRANSPORTER"/>
    <property type="match status" value="1"/>
</dbReference>
<protein>
    <submittedName>
        <fullName evidence="6">Filamentous hemagglutinin family protein</fullName>
    </submittedName>
</protein>
<evidence type="ECO:0000256" key="3">
    <source>
        <dbReference type="ARBA" id="ARBA00022729"/>
    </source>
</evidence>
<sequence length="965" mass="96185">MNHIYRSIWNSKTGIFTAVSENTKTGGKQACSGKSVVSGGFALKALATSLLIAFGSTSYAMPVGGVVAAGSASVTNGNGSMTVNQTSQNVVLNWQSFNIGATEAVRFVQPNSSSVALNRVIGADPSSILGSLTANGKVFLVNPNGILFGKSASVNVGGLVASTLNISDSDFMAGNYKFAGTGGSVLNQGSINADGGYVALLGANVSNEGIINARLGSVVLAAGNAITLDIVGDGLLNVAINEGALNALVSNGGMIQADGGQVLMTAQAAGNLLQTAVNNTGVIQAQTIENHNGIIKLLGDMQSGTVSVGGKLDASAPNGGNGGFIETSAAHVKVSDGARITTAAPQGLTGSWLIDPSDYTIAATGGDITGAQLSTNLGSTDVIIQSISVGSGNGDVNVNDTVTWSANKLTLNAQNNININTEMNASGTASLALEYGQAAVAAGNTSTVNVNAPINLPAGNNFSTKLGSDGSTVNYMVITDLGAAGDAGGVSLQGIKGNLAGNYVLGADIDASSTSGWNSGAGFDPVGKPAVDPDFGDPFGVAVPATPFTGTFDGLGHTISSLTINRPSEDGVGLFGQVNGAKLRNIGLLGGSVTGNSRVGSLVGDSQNSTIRQIYATGAINGREAVGGLVGNSQNSTIRQAYTTGAVNASGAGVGGLVGQNISTPISQAYTTGTVHGGNYVGGLLGYNLSGSTITEAYATGAVTGNTTGGLIGSNASGGTITAGYWDSYSTGQTAGAGYGSVAGMTGLNTSQMKTASAFSGLDFINTWVIYDTYTKPLLRSFMTALTVTANSASKTYDGVAYSGGNGVSYSSTINGNLLGTLSYGGNSQGSVNEGSYVVTPGGLYSTNQQGGYAITFVNGTLTINPPAANDNSAAPTGTSLENGGNSTKVQNAIANARSMNFANSNGNNIASSLVSFGLGVPNVSMAPAGTSVDSMLAGLNITVKDQGVNLPFGEQNEYKKDIAD</sequence>
<dbReference type="OrthoDB" id="218680at2"/>
<dbReference type="InterPro" id="IPR024973">
    <property type="entry name" value="ESPR"/>
</dbReference>
<accession>A0A4R6G074</accession>
<dbReference type="InterPro" id="IPR011050">
    <property type="entry name" value="Pectin_lyase_fold/virulence"/>
</dbReference>
<proteinExistence type="predicted"/>
<dbReference type="InterPro" id="IPR050909">
    <property type="entry name" value="Bact_Autotransporter_VF"/>
</dbReference>
<dbReference type="Gene3D" id="2.160.20.10">
    <property type="entry name" value="Single-stranded right-handed beta-helix, Pectin lyase-like"/>
    <property type="match status" value="1"/>
</dbReference>
<feature type="region of interest" description="Disordered" evidence="4">
    <location>
        <begin position="868"/>
        <end position="887"/>
    </location>
</feature>
<evidence type="ECO:0000256" key="1">
    <source>
        <dbReference type="ARBA" id="ARBA00004613"/>
    </source>
</evidence>
<dbReference type="InterPro" id="IPR011493">
    <property type="entry name" value="GLUG"/>
</dbReference>
<dbReference type="Proteomes" id="UP000294737">
    <property type="component" value="Unassembled WGS sequence"/>
</dbReference>
<comment type="subcellular location">
    <subcellularLocation>
        <location evidence="1">Secreted</location>
    </subcellularLocation>
</comment>
<dbReference type="Pfam" id="PF07581">
    <property type="entry name" value="Glug"/>
    <property type="match status" value="1"/>
</dbReference>
<feature type="domain" description="Filamentous haemagglutinin FhaB/tRNA nuclease CdiA-like TPS" evidence="5">
    <location>
        <begin position="58"/>
        <end position="170"/>
    </location>
</feature>
<keyword evidence="7" id="KW-1185">Reference proteome</keyword>
<evidence type="ECO:0000313" key="7">
    <source>
        <dbReference type="Proteomes" id="UP000294737"/>
    </source>
</evidence>
<name>A0A4R6G074_9BURK</name>
<evidence type="ECO:0000256" key="2">
    <source>
        <dbReference type="ARBA" id="ARBA00022525"/>
    </source>
</evidence>
<evidence type="ECO:0000313" key="6">
    <source>
        <dbReference type="EMBL" id="TDN87696.1"/>
    </source>
</evidence>
<comment type="caution">
    <text evidence="6">The sequence shown here is derived from an EMBL/GenBank/DDBJ whole genome shotgun (WGS) entry which is preliminary data.</text>
</comment>
<dbReference type="InterPro" id="IPR012334">
    <property type="entry name" value="Pectin_lyas_fold"/>
</dbReference>
<dbReference type="AlphaFoldDB" id="A0A4R6G074"/>
<evidence type="ECO:0000256" key="4">
    <source>
        <dbReference type="SAM" id="MobiDB-lite"/>
    </source>
</evidence>
<keyword evidence="2" id="KW-0964">Secreted</keyword>
<dbReference type="GO" id="GO:0005576">
    <property type="term" value="C:extracellular region"/>
    <property type="evidence" value="ECO:0007669"/>
    <property type="project" value="UniProtKB-SubCell"/>
</dbReference>
<dbReference type="Pfam" id="PF13018">
    <property type="entry name" value="ESPR"/>
    <property type="match status" value="1"/>
</dbReference>
<dbReference type="EMBL" id="SNWF01000009">
    <property type="protein sequence ID" value="TDN87696.1"/>
    <property type="molecule type" value="Genomic_DNA"/>
</dbReference>
<keyword evidence="3" id="KW-0732">Signal</keyword>
<reference evidence="6 7" key="1">
    <citation type="submission" date="2019-03" db="EMBL/GenBank/DDBJ databases">
        <title>Genomic Encyclopedia of Type Strains, Phase IV (KMG-IV): sequencing the most valuable type-strain genomes for metagenomic binning, comparative biology and taxonomic classification.</title>
        <authorList>
            <person name="Goeker M."/>
        </authorList>
    </citation>
    <scope>NUCLEOTIDE SEQUENCE [LARGE SCALE GENOMIC DNA]</scope>
    <source>
        <strain evidence="6 7">DSM 18555</strain>
    </source>
</reference>
<organism evidence="6 7">
    <name type="scientific">Herminiimonas fonticola</name>
    <dbReference type="NCBI Taxonomy" id="303380"/>
    <lineage>
        <taxon>Bacteria</taxon>
        <taxon>Pseudomonadati</taxon>
        <taxon>Pseudomonadota</taxon>
        <taxon>Betaproteobacteria</taxon>
        <taxon>Burkholderiales</taxon>
        <taxon>Oxalobacteraceae</taxon>
        <taxon>Herminiimonas</taxon>
    </lineage>
</organism>
<evidence type="ECO:0000259" key="5">
    <source>
        <dbReference type="SMART" id="SM00912"/>
    </source>
</evidence>
<feature type="compositionally biased region" description="Polar residues" evidence="4">
    <location>
        <begin position="877"/>
        <end position="887"/>
    </location>
</feature>
<dbReference type="InterPro" id="IPR008638">
    <property type="entry name" value="FhaB/CdiA-like_TPS"/>
</dbReference>